<sequence>MRCLVLPVPIALKNLRYWFMPWRCWLPIPFAMLSTIPCLRMNLLLELRFVYQKLT</sequence>
<accession>A0A0A9HJ56</accession>
<proteinExistence type="predicted"/>
<organism evidence="1">
    <name type="scientific">Arundo donax</name>
    <name type="common">Giant reed</name>
    <name type="synonym">Donax arundinaceus</name>
    <dbReference type="NCBI Taxonomy" id="35708"/>
    <lineage>
        <taxon>Eukaryota</taxon>
        <taxon>Viridiplantae</taxon>
        <taxon>Streptophyta</taxon>
        <taxon>Embryophyta</taxon>
        <taxon>Tracheophyta</taxon>
        <taxon>Spermatophyta</taxon>
        <taxon>Magnoliopsida</taxon>
        <taxon>Liliopsida</taxon>
        <taxon>Poales</taxon>
        <taxon>Poaceae</taxon>
        <taxon>PACMAD clade</taxon>
        <taxon>Arundinoideae</taxon>
        <taxon>Arundineae</taxon>
        <taxon>Arundo</taxon>
    </lineage>
</organism>
<reference evidence="1" key="1">
    <citation type="submission" date="2014-09" db="EMBL/GenBank/DDBJ databases">
        <authorList>
            <person name="Magalhaes I.L.F."/>
            <person name="Oliveira U."/>
            <person name="Santos F.R."/>
            <person name="Vidigal T.H.D.A."/>
            <person name="Brescovit A.D."/>
            <person name="Santos A.J."/>
        </authorList>
    </citation>
    <scope>NUCLEOTIDE SEQUENCE</scope>
    <source>
        <tissue evidence="1">Shoot tissue taken approximately 20 cm above the soil surface</tissue>
    </source>
</reference>
<name>A0A0A9HJ56_ARUDO</name>
<dbReference type="EMBL" id="GBRH01162037">
    <property type="protein sequence ID" value="JAE35859.1"/>
    <property type="molecule type" value="Transcribed_RNA"/>
</dbReference>
<protein>
    <submittedName>
        <fullName evidence="1">Uncharacterized protein</fullName>
    </submittedName>
</protein>
<dbReference type="AlphaFoldDB" id="A0A0A9HJ56"/>
<evidence type="ECO:0000313" key="1">
    <source>
        <dbReference type="EMBL" id="JAE35859.1"/>
    </source>
</evidence>
<reference evidence="1" key="2">
    <citation type="journal article" date="2015" name="Data Brief">
        <title>Shoot transcriptome of the giant reed, Arundo donax.</title>
        <authorList>
            <person name="Barrero R.A."/>
            <person name="Guerrero F.D."/>
            <person name="Moolhuijzen P."/>
            <person name="Goolsby J.A."/>
            <person name="Tidwell J."/>
            <person name="Bellgard S.E."/>
            <person name="Bellgard M.I."/>
        </authorList>
    </citation>
    <scope>NUCLEOTIDE SEQUENCE</scope>
    <source>
        <tissue evidence="1">Shoot tissue taken approximately 20 cm above the soil surface</tissue>
    </source>
</reference>